<dbReference type="AlphaFoldDB" id="C6BZK3"/>
<gene>
    <name evidence="1" type="ordered locus">Desal_2787</name>
</gene>
<sequence>MVNDISSYCFEKPALYLLSLLLGNPNDVSTLKVPSDFGLLRFKGMDLLQERGQIPKLVLDFELEAGSFRAVYFGHVSPFKLGSVQLIQEGREEINQVFSSSGKVLVPMQAATQVDGFPPDLNWNILAGSLSLWRACCGLPNGCDPSLGKYFNKMKTVSRYQWDNISYEVEGDEIVEEWSACVPDAVVNDIKVVFVIKNGLISALKG</sequence>
<reference evidence="1 2" key="1">
    <citation type="submission" date="2009-06" db="EMBL/GenBank/DDBJ databases">
        <title>Complete sequence of Desulfovibrio salexigens DSM 2638.</title>
        <authorList>
            <consortium name="US DOE Joint Genome Institute"/>
            <person name="Lucas S."/>
            <person name="Copeland A."/>
            <person name="Lapidus A."/>
            <person name="Glavina del Rio T."/>
            <person name="Tice H."/>
            <person name="Bruce D."/>
            <person name="Goodwin L."/>
            <person name="Pitluck S."/>
            <person name="Munk A.C."/>
            <person name="Brettin T."/>
            <person name="Detter J.C."/>
            <person name="Han C."/>
            <person name="Tapia R."/>
            <person name="Larimer F."/>
            <person name="Land M."/>
            <person name="Hauser L."/>
            <person name="Kyrpides N."/>
            <person name="Anderson I."/>
            <person name="Wall J.D."/>
            <person name="Arkin A.P."/>
            <person name="Dehal P."/>
            <person name="Chivian D."/>
            <person name="Giles B."/>
            <person name="Hazen T.C."/>
        </authorList>
    </citation>
    <scope>NUCLEOTIDE SEQUENCE [LARGE SCALE GENOMIC DNA]</scope>
    <source>
        <strain evidence="2">ATCC 14822 / DSM 2638 / NCIMB 8403 / VKM B-1763</strain>
    </source>
</reference>
<accession>C6BZK3</accession>
<evidence type="ECO:0000313" key="1">
    <source>
        <dbReference type="EMBL" id="ACS80840.1"/>
    </source>
</evidence>
<protein>
    <submittedName>
        <fullName evidence="1">Uncharacterized protein</fullName>
    </submittedName>
</protein>
<name>C6BZK3_MARSD</name>
<dbReference type="HOGENOM" id="CLU_1330144_0_0_7"/>
<proteinExistence type="predicted"/>
<dbReference type="Proteomes" id="UP000002601">
    <property type="component" value="Chromosome"/>
</dbReference>
<dbReference type="eggNOG" id="ENOG5031846">
    <property type="taxonomic scope" value="Bacteria"/>
</dbReference>
<keyword evidence="2" id="KW-1185">Reference proteome</keyword>
<evidence type="ECO:0000313" key="2">
    <source>
        <dbReference type="Proteomes" id="UP000002601"/>
    </source>
</evidence>
<dbReference type="OrthoDB" id="5454499at2"/>
<dbReference type="EMBL" id="CP001649">
    <property type="protein sequence ID" value="ACS80840.1"/>
    <property type="molecule type" value="Genomic_DNA"/>
</dbReference>
<organism evidence="1 2">
    <name type="scientific">Maridesulfovibrio salexigens (strain ATCC 14822 / DSM 2638 / NCIMB 8403 / VKM B-1763)</name>
    <name type="common">Desulfovibrio salexigens</name>
    <dbReference type="NCBI Taxonomy" id="526222"/>
    <lineage>
        <taxon>Bacteria</taxon>
        <taxon>Pseudomonadati</taxon>
        <taxon>Thermodesulfobacteriota</taxon>
        <taxon>Desulfovibrionia</taxon>
        <taxon>Desulfovibrionales</taxon>
        <taxon>Desulfovibrionaceae</taxon>
        <taxon>Maridesulfovibrio</taxon>
    </lineage>
</organism>
<dbReference type="KEGG" id="dsa:Desal_2787"/>
<dbReference type="STRING" id="526222.Desal_2787"/>